<dbReference type="Pfam" id="PF12770">
    <property type="entry name" value="CHAT"/>
    <property type="match status" value="1"/>
</dbReference>
<dbReference type="InterPro" id="IPR024983">
    <property type="entry name" value="CHAT_dom"/>
</dbReference>
<dbReference type="eggNOG" id="COG4995">
    <property type="taxonomic scope" value="Bacteria"/>
</dbReference>
<dbReference type="HOGENOM" id="CLU_004034_0_0_6"/>
<evidence type="ECO:0000259" key="1">
    <source>
        <dbReference type="Pfam" id="PF12770"/>
    </source>
</evidence>
<dbReference type="OrthoDB" id="5770137at2"/>
<dbReference type="Gene3D" id="1.25.40.10">
    <property type="entry name" value="Tetratricopeptide repeat domain"/>
    <property type="match status" value="2"/>
</dbReference>
<dbReference type="Pfam" id="PF13191">
    <property type="entry name" value="AAA_16"/>
    <property type="match status" value="1"/>
</dbReference>
<dbReference type="KEGG" id="tmb:Thimo_1398"/>
<dbReference type="SUPFAM" id="SSF48452">
    <property type="entry name" value="TPR-like"/>
    <property type="match status" value="3"/>
</dbReference>
<sequence length="1392" mass="150111">MQATIEHYGSDLLCRSPNTRPAELRLAGDAARPRLEDWAQRYERAVRRDDADALLAIGRELFDWLDATGWVSAWAAATGPRALEIRVADPAEPLAQALLDAPWELLANRAGHLADDAVQPLELARRIGPPGEPLAPPHADLQLLFMAAAPAGQQVLDFEAEEAAILEATARLPLHLVVEESGAADPLGERLDLDGPFETLHLSCHGTIDTERGPLLALEDAVGDLAAIAPGELVVRLGEPERTPLVFLSACRTAERPDDPGERFEPFARALIRAGVPSVLGWDGSVYDADAMAFAETFYGELAGRERIARAAALARLALRRATLADDPDPRGTRGRHWHLARLYLGPRGGGPLTAKDGDKRRPPGAAYEAQFLDAERGEVPVARRSEFVGRRRAAQAVLRAFRDGRRGVLIHGMGNLGKSSLAARIASRLTGHRTVVVFERYDPLTVLDRVVAALPPGARAAANAAWRDAVQANPAALAEALEELLVGPLDRDPILLIVDDMERILARPAPGQAATPVEPAHRAPLAAILTAFARAQTDSRLLVTSRYRFTLPDGQGGDLADGLVRVPLQPLEAGDRLKQLRAAARRTRVADLGADGLGLVERALDLAAGNPGLQATLTTPILRGELEAAAAALDAIAHFRRTGAPPAEVERLLADGAAGDQANAVLAFFRRMAFATYRDALTAGQAAMLRALCVFSVDLPIPRPGLEAAGAAAGVADPAAAIDRLLGLGLADDWGQLAGLDQAAANPLARPLVPAPDETLTQTIAAASAEPLAQSWRRPDGGFAQDARALELTRLALAAAVPDTEVLGQAAEAAARWLFADRHAAPAAFEQVVQPVLARLQALGGTPPHGLRLIACDCAERLGDSAALDEMLNRLQAEGDDPAEQAGAMLYVARRQQQLGATEAAAAAFEAAAQGFLAANQEREWAIARGGYADILQARGNLDEALRIRTEEQLPVYERLGDVRAKAVTQGKIADILQARGNLDEALRILTDEMLIAFERLGDVRSKAVTQGKIADILQARGNLDEALRIRTEEQLPVYERLGDVREKAVTQGQIADILQARGNLDEALRIRTEKQLPVYERLGDVRSKAVTQGKIADILQDRGNLDEALRIRTEEELPVYERLGDVRSKAFTQGYIADILQARGNLDEALRIRTEEELPVYERLGDVRSKAVTQGYIADILQARGNLDEALRIRTEEQLPVFERLGDVRSKAVTQGKIADILQARDNLDEALRIRTEEELPVYERLGDVREKAVTQGKIADILQARGNLDEALALHEERLATFERLGDIDGIAHVRFARARLRLERGEHETGGIQAIYDDLAASYEILRRLGRPDGIGAVGLLLAQVLTMGGHRDDALTVLDEAEAAFAKLGQTAAVEQVRALRGLIAER</sequence>
<dbReference type="InterPro" id="IPR041664">
    <property type="entry name" value="AAA_16"/>
</dbReference>
<gene>
    <name evidence="3" type="ORF">Thimo_1398</name>
</gene>
<dbReference type="PATRIC" id="fig|765912.4.peg.1368"/>
<accession>L0GWI8</accession>
<proteinExistence type="predicted"/>
<feature type="domain" description="CHAT" evidence="1">
    <location>
        <begin position="96"/>
        <end position="323"/>
    </location>
</feature>
<dbReference type="InterPro" id="IPR027417">
    <property type="entry name" value="P-loop_NTPase"/>
</dbReference>
<dbReference type="STRING" id="765912.Thimo_1398"/>
<feature type="domain" description="Orc1-like AAA ATPase" evidence="2">
    <location>
        <begin position="387"/>
        <end position="505"/>
    </location>
</feature>
<dbReference type="PANTHER" id="PTHR10098">
    <property type="entry name" value="RAPSYN-RELATED"/>
    <property type="match status" value="1"/>
</dbReference>
<dbReference type="eggNOG" id="COG0457">
    <property type="taxonomic scope" value="Bacteria"/>
</dbReference>
<organism evidence="3 4">
    <name type="scientific">Thioflavicoccus mobilis 8321</name>
    <dbReference type="NCBI Taxonomy" id="765912"/>
    <lineage>
        <taxon>Bacteria</taxon>
        <taxon>Pseudomonadati</taxon>
        <taxon>Pseudomonadota</taxon>
        <taxon>Gammaproteobacteria</taxon>
        <taxon>Chromatiales</taxon>
        <taxon>Chromatiaceae</taxon>
        <taxon>Thioflavicoccus</taxon>
    </lineage>
</organism>
<dbReference type="eggNOG" id="COG1672">
    <property type="taxonomic scope" value="Bacteria"/>
</dbReference>
<evidence type="ECO:0000313" key="3">
    <source>
        <dbReference type="EMBL" id="AGA90192.1"/>
    </source>
</evidence>
<dbReference type="Proteomes" id="UP000010816">
    <property type="component" value="Chromosome"/>
</dbReference>
<reference evidence="3 4" key="1">
    <citation type="submission" date="2011-09" db="EMBL/GenBank/DDBJ databases">
        <title>Complete sequence of chromosome of Thioflavicoccus mobilis 8321.</title>
        <authorList>
            <consortium name="US DOE Joint Genome Institute"/>
            <person name="Lucas S."/>
            <person name="Han J."/>
            <person name="Lapidus A."/>
            <person name="Cheng J.-F."/>
            <person name="Goodwin L."/>
            <person name="Pitluck S."/>
            <person name="Peters L."/>
            <person name="Ovchinnikova G."/>
            <person name="Lu M."/>
            <person name="Detter J.C."/>
            <person name="Han C."/>
            <person name="Tapia R."/>
            <person name="Land M."/>
            <person name="Hauser L."/>
            <person name="Kyrpides N."/>
            <person name="Ivanova N."/>
            <person name="Pagani I."/>
            <person name="Vogl K."/>
            <person name="Liu Z."/>
            <person name="Imhoff J."/>
            <person name="Thiel V."/>
            <person name="Frigaard N.-U."/>
            <person name="Bryant D."/>
            <person name="Woyke T."/>
        </authorList>
    </citation>
    <scope>NUCLEOTIDE SEQUENCE [LARGE SCALE GENOMIC DNA]</scope>
    <source>
        <strain evidence="3 4">8321</strain>
    </source>
</reference>
<evidence type="ECO:0000259" key="2">
    <source>
        <dbReference type="Pfam" id="PF13191"/>
    </source>
</evidence>
<keyword evidence="4" id="KW-1185">Reference proteome</keyword>
<evidence type="ECO:0008006" key="5">
    <source>
        <dbReference type="Google" id="ProtNLM"/>
    </source>
</evidence>
<dbReference type="SUPFAM" id="SSF52540">
    <property type="entry name" value="P-loop containing nucleoside triphosphate hydrolases"/>
    <property type="match status" value="1"/>
</dbReference>
<dbReference type="RefSeq" id="WP_015280336.1">
    <property type="nucleotide sequence ID" value="NC_019940.1"/>
</dbReference>
<dbReference type="EMBL" id="CP003051">
    <property type="protein sequence ID" value="AGA90192.1"/>
    <property type="molecule type" value="Genomic_DNA"/>
</dbReference>
<evidence type="ECO:0000313" key="4">
    <source>
        <dbReference type="Proteomes" id="UP000010816"/>
    </source>
</evidence>
<dbReference type="PANTHER" id="PTHR10098:SF108">
    <property type="entry name" value="TETRATRICOPEPTIDE REPEAT PROTEIN 28"/>
    <property type="match status" value="1"/>
</dbReference>
<protein>
    <recommendedName>
        <fullName evidence="5">CHAT domain-containing protein</fullName>
    </recommendedName>
</protein>
<dbReference type="InterPro" id="IPR011990">
    <property type="entry name" value="TPR-like_helical_dom_sf"/>
</dbReference>
<name>L0GWI8_9GAMM</name>
<dbReference type="Gene3D" id="3.40.50.300">
    <property type="entry name" value="P-loop containing nucleotide triphosphate hydrolases"/>
    <property type="match status" value="1"/>
</dbReference>